<evidence type="ECO:0000259" key="8">
    <source>
        <dbReference type="Pfam" id="PF00696"/>
    </source>
</evidence>
<comment type="caution">
    <text evidence="9">The sequence shown here is derived from an EMBL/GenBank/DDBJ whole genome shotgun (WGS) entry which is preliminary data.</text>
</comment>
<gene>
    <name evidence="9" type="ORF">H8R94_08895</name>
</gene>
<evidence type="ECO:0000256" key="7">
    <source>
        <dbReference type="PIRNR" id="PIRNR000723"/>
    </source>
</evidence>
<dbReference type="GO" id="GO:0016301">
    <property type="term" value="F:kinase activity"/>
    <property type="evidence" value="ECO:0007669"/>
    <property type="project" value="UniProtKB-KW"/>
</dbReference>
<evidence type="ECO:0000256" key="6">
    <source>
        <dbReference type="ARBA" id="ARBA00048467"/>
    </source>
</evidence>
<evidence type="ECO:0000256" key="2">
    <source>
        <dbReference type="ARBA" id="ARBA00011066"/>
    </source>
</evidence>
<evidence type="ECO:0000313" key="10">
    <source>
        <dbReference type="Proteomes" id="UP000643810"/>
    </source>
</evidence>
<dbReference type="SUPFAM" id="SSF53633">
    <property type="entry name" value="Carbamate kinase-like"/>
    <property type="match status" value="1"/>
</dbReference>
<reference evidence="9 10" key="1">
    <citation type="submission" date="2020-08" db="EMBL/GenBank/DDBJ databases">
        <title>Genome public.</title>
        <authorList>
            <person name="Liu C."/>
            <person name="Sun Q."/>
        </authorList>
    </citation>
    <scope>NUCLEOTIDE SEQUENCE [LARGE SCALE GENOMIC DNA]</scope>
    <source>
        <strain evidence="9 10">NSJ-9</strain>
    </source>
</reference>
<dbReference type="PANTHER" id="PTHR30409:SF1">
    <property type="entry name" value="CARBAMATE KINASE-RELATED"/>
    <property type="match status" value="1"/>
</dbReference>
<feature type="domain" description="Aspartate/glutamate/uridylate kinase" evidence="8">
    <location>
        <begin position="4"/>
        <end position="286"/>
    </location>
</feature>
<organism evidence="9 10">
    <name type="scientific">Roseburia lenta</name>
    <dbReference type="NCBI Taxonomy" id="2763061"/>
    <lineage>
        <taxon>Bacteria</taxon>
        <taxon>Bacillati</taxon>
        <taxon>Bacillota</taxon>
        <taxon>Clostridia</taxon>
        <taxon>Lachnospirales</taxon>
        <taxon>Lachnospiraceae</taxon>
        <taxon>Roseburia</taxon>
    </lineage>
</organism>
<keyword evidence="5 7" id="KW-0418">Kinase</keyword>
<dbReference type="PIRSF" id="PIRSF000723">
    <property type="entry name" value="Carbamate_kin"/>
    <property type="match status" value="1"/>
</dbReference>
<comment type="catalytic activity">
    <reaction evidence="6">
        <text>hydrogencarbonate + NH4(+) + ATP = carbamoyl phosphate + ADP + H2O + H(+)</text>
        <dbReference type="Rhea" id="RHEA:10152"/>
        <dbReference type="ChEBI" id="CHEBI:15377"/>
        <dbReference type="ChEBI" id="CHEBI:15378"/>
        <dbReference type="ChEBI" id="CHEBI:17544"/>
        <dbReference type="ChEBI" id="CHEBI:28938"/>
        <dbReference type="ChEBI" id="CHEBI:30616"/>
        <dbReference type="ChEBI" id="CHEBI:58228"/>
        <dbReference type="ChEBI" id="CHEBI:456216"/>
        <dbReference type="EC" id="2.7.2.2"/>
    </reaction>
</comment>
<dbReference type="RefSeq" id="WP_118281615.1">
    <property type="nucleotide sequence ID" value="NZ_JACOPG010000003.1"/>
</dbReference>
<evidence type="ECO:0000256" key="4">
    <source>
        <dbReference type="ARBA" id="ARBA00022679"/>
    </source>
</evidence>
<name>A0ABR7GGY6_9FIRM</name>
<accession>A0ABR7GGY6</accession>
<dbReference type="InterPro" id="IPR036393">
    <property type="entry name" value="AceGlu_kinase-like_sf"/>
</dbReference>
<evidence type="ECO:0000256" key="3">
    <source>
        <dbReference type="ARBA" id="ARBA00013070"/>
    </source>
</evidence>
<dbReference type="InterPro" id="IPR001048">
    <property type="entry name" value="Asp/Glu/Uridylate_kinase"/>
</dbReference>
<dbReference type="NCBIfam" id="NF009007">
    <property type="entry name" value="PRK12352.1"/>
    <property type="match status" value="1"/>
</dbReference>
<dbReference type="Proteomes" id="UP000643810">
    <property type="component" value="Unassembled WGS sequence"/>
</dbReference>
<keyword evidence="10" id="KW-1185">Reference proteome</keyword>
<evidence type="ECO:0000313" key="9">
    <source>
        <dbReference type="EMBL" id="MBC5686713.1"/>
    </source>
</evidence>
<protein>
    <recommendedName>
        <fullName evidence="3 7">Carbamate kinase</fullName>
    </recommendedName>
</protein>
<dbReference type="PANTHER" id="PTHR30409">
    <property type="entry name" value="CARBAMATE KINASE"/>
    <property type="match status" value="1"/>
</dbReference>
<dbReference type="Pfam" id="PF00696">
    <property type="entry name" value="AA_kinase"/>
    <property type="match status" value="1"/>
</dbReference>
<proteinExistence type="inferred from homology"/>
<evidence type="ECO:0000256" key="5">
    <source>
        <dbReference type="ARBA" id="ARBA00022777"/>
    </source>
</evidence>
<dbReference type="InterPro" id="IPR003964">
    <property type="entry name" value="Carb_kinase"/>
</dbReference>
<sequence length="310" mass="33430">MEKKRIVIALGHDALGTTLPEQQKALVKTAKAVAEFIKQDYQVVITHSNGPQVSMIHTAMSEFCRLYPEYTATPMSVCSAMSQGYIGYDLQNAIRSELLTHGIYKTVSTVLTQVMVDPYDEAFYKPSKVIGRVMSEAEAAEEEKKGNHVVAVEDGYRRIVATPKPMDIVEIDAIKALCDAGQVVIACGGGGIPVLQQDNHLKGASAVIEKDTIAGQLADQLDADMLVILTGVDKVCLGFGTDHEKPLDYMSIQDAKNYMAAGEFEEGTMLPKIQAAVDYIGDSAIRKVLITKLSAEDAAIGGENGTMIGK</sequence>
<keyword evidence="4 7" id="KW-0808">Transferase</keyword>
<dbReference type="PRINTS" id="PR01469">
    <property type="entry name" value="CARBMTKINASE"/>
</dbReference>
<evidence type="ECO:0000256" key="1">
    <source>
        <dbReference type="ARBA" id="ARBA00005118"/>
    </source>
</evidence>
<comment type="similarity">
    <text evidence="2 7">Belongs to the carbamate kinase family.</text>
</comment>
<comment type="pathway">
    <text evidence="1">Metabolic intermediate metabolism; carbamoyl phosphate degradation; CO(2) and NH(3) from carbamoyl phosphate: step 1/1.</text>
</comment>
<dbReference type="CDD" id="cd04235">
    <property type="entry name" value="AAK_CK"/>
    <property type="match status" value="1"/>
</dbReference>
<dbReference type="Gene3D" id="3.40.1160.10">
    <property type="entry name" value="Acetylglutamate kinase-like"/>
    <property type="match status" value="1"/>
</dbReference>
<dbReference type="EMBL" id="JACOPG010000003">
    <property type="protein sequence ID" value="MBC5686713.1"/>
    <property type="molecule type" value="Genomic_DNA"/>
</dbReference>